<organism evidence="4 5">
    <name type="scientific">Bythopirellula polymerisocia</name>
    <dbReference type="NCBI Taxonomy" id="2528003"/>
    <lineage>
        <taxon>Bacteria</taxon>
        <taxon>Pseudomonadati</taxon>
        <taxon>Planctomycetota</taxon>
        <taxon>Planctomycetia</taxon>
        <taxon>Pirellulales</taxon>
        <taxon>Lacipirellulaceae</taxon>
        <taxon>Bythopirellula</taxon>
    </lineage>
</organism>
<protein>
    <submittedName>
        <fullName evidence="4">Putative sugar phosphate isomerase YwlF</fullName>
        <ecNumber evidence="4">5.3.1.-</ecNumber>
    </submittedName>
</protein>
<name>A0A5C6D3P3_9BACT</name>
<comment type="similarity">
    <text evidence="1">Belongs to the LacAB/RpiB family.</text>
</comment>
<dbReference type="Gene3D" id="3.40.50.1240">
    <property type="entry name" value="Phosphoglycerate mutase-like"/>
    <property type="match status" value="1"/>
</dbReference>
<dbReference type="GO" id="GO:0005975">
    <property type="term" value="P:carbohydrate metabolic process"/>
    <property type="evidence" value="ECO:0007669"/>
    <property type="project" value="InterPro"/>
</dbReference>
<dbReference type="SUPFAM" id="SSF89623">
    <property type="entry name" value="Ribose/Galactose isomerase RpiB/AlsB"/>
    <property type="match status" value="1"/>
</dbReference>
<evidence type="ECO:0000256" key="1">
    <source>
        <dbReference type="ARBA" id="ARBA00008754"/>
    </source>
</evidence>
<dbReference type="NCBIfam" id="NF004051">
    <property type="entry name" value="PRK05571.1"/>
    <property type="match status" value="1"/>
</dbReference>
<dbReference type="EMBL" id="SJPS01000001">
    <property type="protein sequence ID" value="TWU30494.1"/>
    <property type="molecule type" value="Genomic_DNA"/>
</dbReference>
<dbReference type="InterPro" id="IPR003500">
    <property type="entry name" value="RpiB_LacA_LacB"/>
</dbReference>
<dbReference type="CDD" id="cd07067">
    <property type="entry name" value="HP_PGM_like"/>
    <property type="match status" value="1"/>
</dbReference>
<feature type="binding site" evidence="3">
    <location>
        <position position="247"/>
    </location>
    <ligand>
        <name>substrate</name>
    </ligand>
</feature>
<comment type="caution">
    <text evidence="4">The sequence shown here is derived from an EMBL/GenBank/DDBJ whole genome shotgun (WGS) entry which is preliminary data.</text>
</comment>
<dbReference type="SMART" id="SM00855">
    <property type="entry name" value="PGAM"/>
    <property type="match status" value="1"/>
</dbReference>
<dbReference type="PANTHER" id="PTHR43732:SF1">
    <property type="entry name" value="RIBOSE 5-PHOSPHATE ISOMERASE"/>
    <property type="match status" value="1"/>
</dbReference>
<keyword evidence="2 4" id="KW-0413">Isomerase</keyword>
<dbReference type="InterPro" id="IPR051812">
    <property type="entry name" value="SPI_LacAB/RpiB"/>
</dbReference>
<dbReference type="Pfam" id="PF02502">
    <property type="entry name" value="LacAB_rpiB"/>
    <property type="match status" value="1"/>
</dbReference>
<dbReference type="SUPFAM" id="SSF53254">
    <property type="entry name" value="Phosphoglycerate mutase-like"/>
    <property type="match status" value="1"/>
</dbReference>
<reference evidence="4 5" key="1">
    <citation type="submission" date="2019-02" db="EMBL/GenBank/DDBJ databases">
        <title>Deep-cultivation of Planctomycetes and their phenomic and genomic characterization uncovers novel biology.</title>
        <authorList>
            <person name="Wiegand S."/>
            <person name="Jogler M."/>
            <person name="Boedeker C."/>
            <person name="Pinto D."/>
            <person name="Vollmers J."/>
            <person name="Rivas-Marin E."/>
            <person name="Kohn T."/>
            <person name="Peeters S.H."/>
            <person name="Heuer A."/>
            <person name="Rast P."/>
            <person name="Oberbeckmann S."/>
            <person name="Bunk B."/>
            <person name="Jeske O."/>
            <person name="Meyerdierks A."/>
            <person name="Storesund J.E."/>
            <person name="Kallscheuer N."/>
            <person name="Luecker S."/>
            <person name="Lage O.M."/>
            <person name="Pohl T."/>
            <person name="Merkel B.J."/>
            <person name="Hornburger P."/>
            <person name="Mueller R.-W."/>
            <person name="Bruemmer F."/>
            <person name="Labrenz M."/>
            <person name="Spormann A.M."/>
            <person name="Op Den Camp H."/>
            <person name="Overmann J."/>
            <person name="Amann R."/>
            <person name="Jetten M.S.M."/>
            <person name="Mascher T."/>
            <person name="Medema M.H."/>
            <person name="Devos D.P."/>
            <person name="Kaster A.-K."/>
            <person name="Ovreas L."/>
            <person name="Rohde M."/>
            <person name="Galperin M.Y."/>
            <person name="Jogler C."/>
        </authorList>
    </citation>
    <scope>NUCLEOTIDE SEQUENCE [LARGE SCALE GENOMIC DNA]</scope>
    <source>
        <strain evidence="4 5">Pla144</strain>
    </source>
</reference>
<dbReference type="Proteomes" id="UP000318437">
    <property type="component" value="Unassembled WGS sequence"/>
</dbReference>
<dbReference type="AlphaFoldDB" id="A0A5C6D3P3"/>
<dbReference type="EC" id="5.3.1.-" evidence="4"/>
<evidence type="ECO:0000313" key="5">
    <source>
        <dbReference type="Proteomes" id="UP000318437"/>
    </source>
</evidence>
<dbReference type="InterPro" id="IPR029033">
    <property type="entry name" value="His_PPase_superfam"/>
</dbReference>
<dbReference type="PANTHER" id="PTHR43732">
    <property type="entry name" value="RIBOSE 5-PHOSPHATE ISOMERASE-RELATED"/>
    <property type="match status" value="1"/>
</dbReference>
<gene>
    <name evidence="4" type="primary">ywlF_1</name>
    <name evidence="4" type="ORF">Pla144_12810</name>
</gene>
<dbReference type="NCBIfam" id="TIGR00689">
    <property type="entry name" value="rpiB_lacA_lacB"/>
    <property type="match status" value="1"/>
</dbReference>
<keyword evidence="5" id="KW-1185">Reference proteome</keyword>
<evidence type="ECO:0000313" key="4">
    <source>
        <dbReference type="EMBL" id="TWU30494.1"/>
    </source>
</evidence>
<dbReference type="InterPro" id="IPR013078">
    <property type="entry name" value="His_Pase_superF_clade-1"/>
</dbReference>
<sequence length="263" mass="28847">MTRCLTLQQCLDLEPTKAVGIASDHGGYELKKYLAMMLREAGAEVIDFGDRELVPEDDYPDFVVPLARAVAAGQVERGVAICGSGVGACVVANKVRGVRACLIHDPFSAHQGVEDDDLNLICLGGLVVGHALAWELVRTFLIARFSGEERHRRRIDKVTALENQPISKVIRYTNIKGGAPTEPTGGHSRSLKLYLIRHGETEWSRSGQYTGRTDIPLTSHGEEEARAVGQRLRNLSFRHVMTSPLKRAKQTSMLAKLGPVPEI</sequence>
<accession>A0A5C6D3P3</accession>
<dbReference type="GO" id="GO:0016861">
    <property type="term" value="F:intramolecular oxidoreductase activity, interconverting aldoses and ketoses"/>
    <property type="evidence" value="ECO:0007669"/>
    <property type="project" value="UniProtKB-ARBA"/>
</dbReference>
<evidence type="ECO:0000256" key="3">
    <source>
        <dbReference type="PIRSR" id="PIRSR613078-2"/>
    </source>
</evidence>
<dbReference type="Pfam" id="PF00300">
    <property type="entry name" value="His_Phos_1"/>
    <property type="match status" value="1"/>
</dbReference>
<feature type="binding site" evidence="3">
    <location>
        <begin position="210"/>
        <end position="211"/>
    </location>
    <ligand>
        <name>substrate</name>
    </ligand>
</feature>
<dbReference type="InterPro" id="IPR036569">
    <property type="entry name" value="RpiB_LacA_LacB_sf"/>
</dbReference>
<proteinExistence type="inferred from homology"/>
<dbReference type="Gene3D" id="3.40.1400.10">
    <property type="entry name" value="Sugar-phosphate isomerase, RpiB/LacA/LacB"/>
    <property type="match status" value="1"/>
</dbReference>
<evidence type="ECO:0000256" key="2">
    <source>
        <dbReference type="ARBA" id="ARBA00023235"/>
    </source>
</evidence>